<keyword evidence="1" id="KW-1133">Transmembrane helix</keyword>
<reference evidence="2 3" key="1">
    <citation type="submission" date="2022-03" db="EMBL/GenBank/DDBJ databases">
        <title>Complete genome of Streptomyces rimosus ssp. rimosus R7 (=ATCC 10970).</title>
        <authorList>
            <person name="Beganovic S."/>
            <person name="Ruckert C."/>
            <person name="Busche T."/>
            <person name="Kalinowski J."/>
            <person name="Wittmann C."/>
        </authorList>
    </citation>
    <scope>NUCLEOTIDE SEQUENCE [LARGE SCALE GENOMIC DNA]</scope>
    <source>
        <strain evidence="2 3">R7</strain>
    </source>
</reference>
<protein>
    <submittedName>
        <fullName evidence="2">Uncharacterized protein</fullName>
    </submittedName>
</protein>
<keyword evidence="3" id="KW-1185">Reference proteome</keyword>
<dbReference type="EMBL" id="CP094298">
    <property type="protein sequence ID" value="UNZ05213.1"/>
    <property type="molecule type" value="Genomic_DNA"/>
</dbReference>
<dbReference type="RefSeq" id="WP_078575444.1">
    <property type="nucleotide sequence ID" value="NZ_CP043497.1"/>
</dbReference>
<keyword evidence="1" id="KW-0812">Transmembrane</keyword>
<evidence type="ECO:0000313" key="3">
    <source>
        <dbReference type="Proteomes" id="UP000829494"/>
    </source>
</evidence>
<keyword evidence="1" id="KW-0472">Membrane</keyword>
<dbReference type="Proteomes" id="UP000829494">
    <property type="component" value="Chromosome"/>
</dbReference>
<organism evidence="2 3">
    <name type="scientific">Streptomyces rimosus subsp. rimosus</name>
    <dbReference type="NCBI Taxonomy" id="132474"/>
    <lineage>
        <taxon>Bacteria</taxon>
        <taxon>Bacillati</taxon>
        <taxon>Actinomycetota</taxon>
        <taxon>Actinomycetes</taxon>
        <taxon>Kitasatosporales</taxon>
        <taxon>Streptomycetaceae</taxon>
        <taxon>Streptomyces</taxon>
    </lineage>
</organism>
<feature type="transmembrane region" description="Helical" evidence="1">
    <location>
        <begin position="42"/>
        <end position="60"/>
    </location>
</feature>
<name>A0ABY3Z639_STRRM</name>
<gene>
    <name evidence="2" type="ORF">SRIMR7_23940</name>
</gene>
<evidence type="ECO:0000313" key="2">
    <source>
        <dbReference type="EMBL" id="UNZ05213.1"/>
    </source>
</evidence>
<proteinExistence type="predicted"/>
<accession>A0ABY3Z639</accession>
<sequence>MTHPHHLTPRHRARLALSSVLPTLLTVPLCAALAIAGVLPWSIAPTVAVALAIQAAVAYVRSGPGLTGRPSNGSAPPR</sequence>
<evidence type="ECO:0000256" key="1">
    <source>
        <dbReference type="SAM" id="Phobius"/>
    </source>
</evidence>
<dbReference type="GeneID" id="66855675"/>